<dbReference type="GO" id="GO:0003677">
    <property type="term" value="F:DNA binding"/>
    <property type="evidence" value="ECO:0007669"/>
    <property type="project" value="InterPro"/>
</dbReference>
<dbReference type="STRING" id="67344.SAMN05216505_110138"/>
<evidence type="ECO:0000313" key="3">
    <source>
        <dbReference type="Proteomes" id="UP000182100"/>
    </source>
</evidence>
<dbReference type="CDD" id="cd18799">
    <property type="entry name" value="SF2_C_EcoAI-like"/>
    <property type="match status" value="1"/>
</dbReference>
<dbReference type="PANTHER" id="PTHR47396:SF1">
    <property type="entry name" value="ATP-DEPENDENT HELICASE IRC3-RELATED"/>
    <property type="match status" value="1"/>
</dbReference>
<feature type="domain" description="Helicase ATP-binding" evidence="1">
    <location>
        <begin position="1"/>
        <end position="147"/>
    </location>
</feature>
<sequence length="758" mass="85277">MATGTGKTRTVIGLVETLLKAGWVRRVLFLADRDALVRQAVRAFGKNLPDVPAMDLREADKAEKARIYVSTYPKIMNEIDGFKEDGTRRFGPGFFDLVIIDEAHRSVYQKYRNIFRWFDSLLVGLTATPKDEVDRNTYSLFGLEQGIPTDFYPLARAIEDEWLVPPRVIDVPLKFPRQGMHYGQLSDEEKDQWDALDWGEGVEPPDEVDGAALNDWLFNIDTVDKALKFLMEKGHRVEGGDRIAKTIIFAKNQRHARYIVERFDHSYPHLAGKAARVIISSDDRAQTTLDEFSDAAKLPDIAVTVDMLDTGVDVPEVANLVFFKRVFTSSKFWQMIGRGTRLRPDLYGPGQDKEDFFVFDLLGNAEWFNQNLPRAEGRVATSLHARLFATRVDLLCTISLLEEADEELTGLHDDVAARLHKTVAGMNLDNFLVRDHRSWVETYAIREAWSREKIGAADPQDLSDLIENLGELPTADRGDGTDEKSKRFDLMMLTLQLGTLRLDLDVTRVRENVRAIASALLENLDVSDIAAQAALLDDMAGEEWWQDITAPMLEIARLRVRGLVGLITKSQQKIVYTDLVEEIGEVREVELTAAAKGVNAKRFRQKAQAYLARHLNNLSLQKLRRNKPLTQQDLDELGHMLVDAQIGTESDLLAAAEKAHGLGRFIRSLVGLEREAVEEAFATFLQDTGATRAQQDFVRLVIDHLTDNGELDPNLLWEDPFNRDDPSGVSGIFSDPVPLVEVIRRFNAGADLPPSVTA</sequence>
<evidence type="ECO:0000313" key="2">
    <source>
        <dbReference type="EMBL" id="SDD66236.1"/>
    </source>
</evidence>
<name>A0A1G6WMC4_9ACTN</name>
<dbReference type="AlphaFoldDB" id="A0A1G6WMC4"/>
<dbReference type="Gene3D" id="3.40.50.300">
    <property type="entry name" value="P-loop containing nucleotide triphosphate hydrolases"/>
    <property type="match status" value="2"/>
</dbReference>
<evidence type="ECO:0000259" key="1">
    <source>
        <dbReference type="PROSITE" id="PS51192"/>
    </source>
</evidence>
<dbReference type="Pfam" id="PF00271">
    <property type="entry name" value="Helicase_C"/>
    <property type="match status" value="1"/>
</dbReference>
<dbReference type="PROSITE" id="PS51192">
    <property type="entry name" value="HELICASE_ATP_BIND_1"/>
    <property type="match status" value="1"/>
</dbReference>
<dbReference type="GO" id="GO:0016787">
    <property type="term" value="F:hydrolase activity"/>
    <property type="evidence" value="ECO:0007669"/>
    <property type="project" value="InterPro"/>
</dbReference>
<dbReference type="Pfam" id="PF04851">
    <property type="entry name" value="ResIII"/>
    <property type="match status" value="1"/>
</dbReference>
<protein>
    <submittedName>
        <fullName evidence="2">Type I restriction enzyme, R subunit</fullName>
    </submittedName>
</protein>
<dbReference type="InterPro" id="IPR006935">
    <property type="entry name" value="Helicase/UvrB_N"/>
</dbReference>
<dbReference type="Proteomes" id="UP000182100">
    <property type="component" value="Unassembled WGS sequence"/>
</dbReference>
<dbReference type="GO" id="GO:0005829">
    <property type="term" value="C:cytosol"/>
    <property type="evidence" value="ECO:0007669"/>
    <property type="project" value="TreeGrafter"/>
</dbReference>
<gene>
    <name evidence="2" type="ORF">SAMN05216505_110138</name>
</gene>
<keyword evidence="3" id="KW-1185">Reference proteome</keyword>
<dbReference type="InterPro" id="IPR001650">
    <property type="entry name" value="Helicase_C-like"/>
</dbReference>
<dbReference type="Pfam" id="PF08463">
    <property type="entry name" value="EcoEI_R_C"/>
    <property type="match status" value="1"/>
</dbReference>
<organism evidence="2 3">
    <name type="scientific">Streptomyces prasinopilosus</name>
    <dbReference type="NCBI Taxonomy" id="67344"/>
    <lineage>
        <taxon>Bacteria</taxon>
        <taxon>Bacillati</taxon>
        <taxon>Actinomycetota</taxon>
        <taxon>Actinomycetes</taxon>
        <taxon>Kitasatosporales</taxon>
        <taxon>Streptomycetaceae</taxon>
        <taxon>Streptomyces</taxon>
    </lineage>
</organism>
<dbReference type="GO" id="GO:0005524">
    <property type="term" value="F:ATP binding"/>
    <property type="evidence" value="ECO:0007669"/>
    <property type="project" value="InterPro"/>
</dbReference>
<dbReference type="EMBL" id="FMZK01000010">
    <property type="protein sequence ID" value="SDD66236.1"/>
    <property type="molecule type" value="Genomic_DNA"/>
</dbReference>
<proteinExistence type="predicted"/>
<dbReference type="InterPro" id="IPR014001">
    <property type="entry name" value="Helicase_ATP-bd"/>
</dbReference>
<accession>A0A1G6WMC4</accession>
<dbReference type="InterPro" id="IPR013670">
    <property type="entry name" value="EcoEI_R_C_dom"/>
</dbReference>
<dbReference type="SMART" id="SM00487">
    <property type="entry name" value="DEXDc"/>
    <property type="match status" value="1"/>
</dbReference>
<dbReference type="SUPFAM" id="SSF52540">
    <property type="entry name" value="P-loop containing nucleoside triphosphate hydrolases"/>
    <property type="match status" value="1"/>
</dbReference>
<dbReference type="InterPro" id="IPR027417">
    <property type="entry name" value="P-loop_NTPase"/>
</dbReference>
<dbReference type="InterPro" id="IPR050742">
    <property type="entry name" value="Helicase_Restrict-Modif_Enz"/>
</dbReference>
<dbReference type="CDD" id="cd18032">
    <property type="entry name" value="DEXHc_RE_I_III_res"/>
    <property type="match status" value="1"/>
</dbReference>
<reference evidence="3" key="1">
    <citation type="submission" date="2016-10" db="EMBL/GenBank/DDBJ databases">
        <authorList>
            <person name="Varghese N."/>
            <person name="Submissions S."/>
        </authorList>
    </citation>
    <scope>NUCLEOTIDE SEQUENCE [LARGE SCALE GENOMIC DNA]</scope>
    <source>
        <strain evidence="3">CGMCC 4.3504</strain>
    </source>
</reference>
<dbReference type="PANTHER" id="PTHR47396">
    <property type="entry name" value="TYPE I RESTRICTION ENZYME ECOKI R PROTEIN"/>
    <property type="match status" value="1"/>
</dbReference>
<dbReference type="GO" id="GO:0006304">
    <property type="term" value="P:DNA modification"/>
    <property type="evidence" value="ECO:0007669"/>
    <property type="project" value="InterPro"/>
</dbReference>